<reference evidence="11" key="1">
    <citation type="journal article" date="2020" name="Stud. Mycol.">
        <title>101 Dothideomycetes genomes: a test case for predicting lifestyles and emergence of pathogens.</title>
        <authorList>
            <person name="Haridas S."/>
            <person name="Albert R."/>
            <person name="Binder M."/>
            <person name="Bloem J."/>
            <person name="Labutti K."/>
            <person name="Salamov A."/>
            <person name="Andreopoulos B."/>
            <person name="Baker S."/>
            <person name="Barry K."/>
            <person name="Bills G."/>
            <person name="Bluhm B."/>
            <person name="Cannon C."/>
            <person name="Castanera R."/>
            <person name="Culley D."/>
            <person name="Daum C."/>
            <person name="Ezra D."/>
            <person name="Gonzalez J."/>
            <person name="Henrissat B."/>
            <person name="Kuo A."/>
            <person name="Liang C."/>
            <person name="Lipzen A."/>
            <person name="Lutzoni F."/>
            <person name="Magnuson J."/>
            <person name="Mondo S."/>
            <person name="Nolan M."/>
            <person name="Ohm R."/>
            <person name="Pangilinan J."/>
            <person name="Park H.-J."/>
            <person name="Ramirez L."/>
            <person name="Alfaro M."/>
            <person name="Sun H."/>
            <person name="Tritt A."/>
            <person name="Yoshinaga Y."/>
            <person name="Zwiers L.-H."/>
            <person name="Turgeon B."/>
            <person name="Goodwin S."/>
            <person name="Spatafora J."/>
            <person name="Crous P."/>
            <person name="Grigoriev I."/>
        </authorList>
    </citation>
    <scope>NUCLEOTIDE SEQUENCE</scope>
    <source>
        <strain evidence="11">Tuck. ex Michener</strain>
    </source>
</reference>
<dbReference type="GO" id="GO:0018279">
    <property type="term" value="P:protein N-linked glycosylation via asparagine"/>
    <property type="evidence" value="ECO:0007669"/>
    <property type="project" value="TreeGrafter"/>
</dbReference>
<evidence type="ECO:0000256" key="10">
    <source>
        <dbReference type="RuleBase" id="RU361143"/>
    </source>
</evidence>
<comment type="subunit">
    <text evidence="10">Component of the oligosaccharyltransferase (OST) complex.</text>
</comment>
<dbReference type="AlphaFoldDB" id="A0A6A6GY65"/>
<protein>
    <recommendedName>
        <fullName evidence="10">Dolichyl-diphosphooligosaccharide--protein glycosyltransferase subunit 1</fullName>
    </recommendedName>
</protein>
<dbReference type="InterPro" id="IPR007676">
    <property type="entry name" value="Ribophorin_I"/>
</dbReference>
<name>A0A6A6GY65_VIRVR</name>
<sequence length="494" mass="55158">MRSSVLSFACFAAIAPLCAAAPNISKPLSSKQILPSNFKPPQVFKNANLVRNVNLEKSYPRETVNVVIENIDSSPQSEYYLPFEPGTIERIGGLEVRDKKNAEAGPFQVETAEYDSYSPTEFYLIHLPTPLASKAQQTLSISYNVLSALSPLPTAIAQTDKQYLQYTFSAHTPSAYSTDNQKTKLKFPSSDVPDYTIIPGTSGSTSEDPQVQGSSFTYGPYEKTPAGSTLPVTVRYEFTKPVLHTAHLQRDIYVSHWGGAMMVEELYNPLMNIGAKLKEQFSRVEWQRAAYYNPPSAALKEMKFPLTPGSSDAYVVDDIGNVSTTHWRSGPREALLELRPRYPIFGDWRYKFQVGWNAELKEYLRNIGGDRFVLKVPFIEGPKMSEGLEYERVEVRVILPEGATNVEFSTSIPTLTNSTTLYRTYMDTVGRTTLTLVAQNVVDGQRESDLYITYEYPWTAGFRKPLTIFTGLVAVFGATWAIGQLDVSIGKKNV</sequence>
<evidence type="ECO:0000313" key="12">
    <source>
        <dbReference type="Proteomes" id="UP000800092"/>
    </source>
</evidence>
<feature type="signal peptide" evidence="10">
    <location>
        <begin position="1"/>
        <end position="20"/>
    </location>
</feature>
<evidence type="ECO:0000256" key="5">
    <source>
        <dbReference type="ARBA" id="ARBA00022692"/>
    </source>
</evidence>
<evidence type="ECO:0000256" key="7">
    <source>
        <dbReference type="ARBA" id="ARBA00022824"/>
    </source>
</evidence>
<dbReference type="Pfam" id="PF04597">
    <property type="entry name" value="Ribophorin_I"/>
    <property type="match status" value="1"/>
</dbReference>
<keyword evidence="5" id="KW-0812">Transmembrane</keyword>
<evidence type="ECO:0000256" key="3">
    <source>
        <dbReference type="ARBA" id="ARBA00004922"/>
    </source>
</evidence>
<organism evidence="11 12">
    <name type="scientific">Viridothelium virens</name>
    <name type="common">Speckled blister lichen</name>
    <name type="synonym">Trypethelium virens</name>
    <dbReference type="NCBI Taxonomy" id="1048519"/>
    <lineage>
        <taxon>Eukaryota</taxon>
        <taxon>Fungi</taxon>
        <taxon>Dikarya</taxon>
        <taxon>Ascomycota</taxon>
        <taxon>Pezizomycotina</taxon>
        <taxon>Dothideomycetes</taxon>
        <taxon>Dothideomycetes incertae sedis</taxon>
        <taxon>Trypetheliales</taxon>
        <taxon>Trypetheliaceae</taxon>
        <taxon>Viridothelium</taxon>
    </lineage>
</organism>
<evidence type="ECO:0000256" key="6">
    <source>
        <dbReference type="ARBA" id="ARBA00022729"/>
    </source>
</evidence>
<dbReference type="EMBL" id="ML991840">
    <property type="protein sequence ID" value="KAF2230538.1"/>
    <property type="molecule type" value="Genomic_DNA"/>
</dbReference>
<proteinExistence type="inferred from homology"/>
<keyword evidence="9" id="KW-0472">Membrane</keyword>
<keyword evidence="12" id="KW-1185">Reference proteome</keyword>
<evidence type="ECO:0000256" key="1">
    <source>
        <dbReference type="ARBA" id="ARBA00002791"/>
    </source>
</evidence>
<comment type="function">
    <text evidence="1 10">Subunit of the oligosaccharyl transferase (OST) complex that catalyzes the initial transfer of a defined glycan (Glc(3)Man(9)GlcNAc(2) in eukaryotes) from the lipid carrier dolichol-pyrophosphate to an asparagine residue within an Asn-X-Ser/Thr consensus motif in nascent polypeptide chains, the first step in protein N-glycosylation. N-glycosylation occurs cotranslationally and the complex associates with the Sec61 complex at the channel-forming translocon complex that mediates protein translocation across the endoplasmic reticulum (ER). All subunits are required for a maximal enzyme activity.</text>
</comment>
<keyword evidence="8" id="KW-1133">Transmembrane helix</keyword>
<dbReference type="Proteomes" id="UP000800092">
    <property type="component" value="Unassembled WGS sequence"/>
</dbReference>
<evidence type="ECO:0000256" key="8">
    <source>
        <dbReference type="ARBA" id="ARBA00022989"/>
    </source>
</evidence>
<dbReference type="PANTHER" id="PTHR21049:SF0">
    <property type="entry name" value="DOLICHYL-DIPHOSPHOOLIGOSACCHARIDE--PROTEIN GLYCOSYLTRANSFERASE SUBUNIT 1"/>
    <property type="match status" value="1"/>
</dbReference>
<dbReference type="PANTHER" id="PTHR21049">
    <property type="entry name" value="RIBOPHORIN I"/>
    <property type="match status" value="1"/>
</dbReference>
<comment type="subcellular location">
    <subcellularLocation>
        <location evidence="2 10">Endoplasmic reticulum membrane</location>
        <topology evidence="2 10">Single-pass type I membrane protein</topology>
    </subcellularLocation>
</comment>
<dbReference type="UniPathway" id="UPA00378"/>
<evidence type="ECO:0000256" key="4">
    <source>
        <dbReference type="ARBA" id="ARBA00008905"/>
    </source>
</evidence>
<dbReference type="OrthoDB" id="310030at2759"/>
<keyword evidence="7 10" id="KW-0256">Endoplasmic reticulum</keyword>
<evidence type="ECO:0000256" key="9">
    <source>
        <dbReference type="ARBA" id="ARBA00023136"/>
    </source>
</evidence>
<comment type="similarity">
    <text evidence="4 10">Belongs to the OST1 family.</text>
</comment>
<comment type="pathway">
    <text evidence="3 10">Protein modification; protein glycosylation.</text>
</comment>
<accession>A0A6A6GY65</accession>
<dbReference type="GO" id="GO:0008250">
    <property type="term" value="C:oligosaccharyltransferase complex"/>
    <property type="evidence" value="ECO:0007669"/>
    <property type="project" value="UniProtKB-UniRule"/>
</dbReference>
<evidence type="ECO:0000256" key="2">
    <source>
        <dbReference type="ARBA" id="ARBA00004115"/>
    </source>
</evidence>
<evidence type="ECO:0000313" key="11">
    <source>
        <dbReference type="EMBL" id="KAF2230538.1"/>
    </source>
</evidence>
<gene>
    <name evidence="11" type="ORF">EV356DRAFT_570312</name>
</gene>
<feature type="chain" id="PRO_5025715789" description="Dolichyl-diphosphooligosaccharide--protein glycosyltransferase subunit 1" evidence="10">
    <location>
        <begin position="21"/>
        <end position="494"/>
    </location>
</feature>
<keyword evidence="6 10" id="KW-0732">Signal</keyword>